<dbReference type="GO" id="GO:0005886">
    <property type="term" value="C:plasma membrane"/>
    <property type="evidence" value="ECO:0007669"/>
    <property type="project" value="UniProtKB-SubCell"/>
</dbReference>
<dbReference type="GO" id="GO:0034220">
    <property type="term" value="P:monoatomic ion transmembrane transport"/>
    <property type="evidence" value="ECO:0007669"/>
    <property type="project" value="UniProtKB-KW"/>
</dbReference>
<evidence type="ECO:0000256" key="8">
    <source>
        <dbReference type="ARBA" id="ARBA00023303"/>
    </source>
</evidence>
<dbReference type="InterPro" id="IPR000990">
    <property type="entry name" value="Innexin"/>
</dbReference>
<evidence type="ECO:0000313" key="9">
    <source>
        <dbReference type="EMBL" id="VEL26396.1"/>
    </source>
</evidence>
<keyword evidence="3" id="KW-1003">Cell membrane</keyword>
<dbReference type="Proteomes" id="UP000784294">
    <property type="component" value="Unassembled WGS sequence"/>
</dbReference>
<evidence type="ECO:0000256" key="4">
    <source>
        <dbReference type="ARBA" id="ARBA00022692"/>
    </source>
</evidence>
<dbReference type="AlphaFoldDB" id="A0A448X2X4"/>
<keyword evidence="10" id="KW-1185">Reference proteome</keyword>
<keyword evidence="4" id="KW-0812">Transmembrane</keyword>
<evidence type="ECO:0008006" key="11">
    <source>
        <dbReference type="Google" id="ProtNLM"/>
    </source>
</evidence>
<evidence type="ECO:0000256" key="7">
    <source>
        <dbReference type="ARBA" id="ARBA00023136"/>
    </source>
</evidence>
<reference evidence="9" key="1">
    <citation type="submission" date="2018-11" db="EMBL/GenBank/DDBJ databases">
        <authorList>
            <consortium name="Pathogen Informatics"/>
        </authorList>
    </citation>
    <scope>NUCLEOTIDE SEQUENCE</scope>
</reference>
<evidence type="ECO:0000313" key="10">
    <source>
        <dbReference type="Proteomes" id="UP000784294"/>
    </source>
</evidence>
<dbReference type="PANTHER" id="PTHR11893">
    <property type="entry name" value="INNEXIN"/>
    <property type="match status" value="1"/>
</dbReference>
<dbReference type="GO" id="GO:0005921">
    <property type="term" value="C:gap junction"/>
    <property type="evidence" value="ECO:0007669"/>
    <property type="project" value="TreeGrafter"/>
</dbReference>
<dbReference type="GO" id="GO:0005243">
    <property type="term" value="F:gap junction channel activity"/>
    <property type="evidence" value="ECO:0007669"/>
    <property type="project" value="TreeGrafter"/>
</dbReference>
<comment type="caution">
    <text evidence="9">The sequence shown here is derived from an EMBL/GenBank/DDBJ whole genome shotgun (WGS) entry which is preliminary data.</text>
</comment>
<sequence length="173" mass="19543">MVGSEFLDWFNKLQAANRVAIEDFSDRVNIFTVVLFLLSCIVVSAKQYLLNSISCFVPVSPTGNNFQAFVSDFCWVHGTIPLRPDEPIPSTPDDWRTYDLYRRQSESYLTPLNAEFLISSPVHSSTFHSSWFAINHLCILLSLFLSLSLSLNWCQGSTGPIVSFHALLETKCL</sequence>
<comment type="subcellular location">
    <subcellularLocation>
        <location evidence="1">Cell membrane</location>
        <topology evidence="1">Multi-pass membrane protein</topology>
    </subcellularLocation>
</comment>
<dbReference type="Pfam" id="PF00876">
    <property type="entry name" value="Innexin"/>
    <property type="match status" value="1"/>
</dbReference>
<name>A0A448X2X4_9PLAT</name>
<protein>
    <recommendedName>
        <fullName evidence="11">Innexin</fullName>
    </recommendedName>
</protein>
<proteinExistence type="predicted"/>
<gene>
    <name evidence="9" type="ORF">PXEA_LOCUS19836</name>
</gene>
<evidence type="ECO:0000256" key="6">
    <source>
        <dbReference type="ARBA" id="ARBA00023065"/>
    </source>
</evidence>
<dbReference type="PANTHER" id="PTHR11893:SF36">
    <property type="entry name" value="INNEXIN-5"/>
    <property type="match status" value="1"/>
</dbReference>
<keyword evidence="5" id="KW-1133">Transmembrane helix</keyword>
<keyword evidence="2" id="KW-0813">Transport</keyword>
<evidence type="ECO:0000256" key="2">
    <source>
        <dbReference type="ARBA" id="ARBA00022448"/>
    </source>
</evidence>
<evidence type="ECO:0000256" key="5">
    <source>
        <dbReference type="ARBA" id="ARBA00022989"/>
    </source>
</evidence>
<dbReference type="OrthoDB" id="5867527at2759"/>
<keyword evidence="8" id="KW-0407">Ion channel</keyword>
<dbReference type="EMBL" id="CAAALY010079959">
    <property type="protein sequence ID" value="VEL26396.1"/>
    <property type="molecule type" value="Genomic_DNA"/>
</dbReference>
<keyword evidence="6" id="KW-0406">Ion transport</keyword>
<keyword evidence="7" id="KW-0472">Membrane</keyword>
<accession>A0A448X2X4</accession>
<organism evidence="9 10">
    <name type="scientific">Protopolystoma xenopodis</name>
    <dbReference type="NCBI Taxonomy" id="117903"/>
    <lineage>
        <taxon>Eukaryota</taxon>
        <taxon>Metazoa</taxon>
        <taxon>Spiralia</taxon>
        <taxon>Lophotrochozoa</taxon>
        <taxon>Platyhelminthes</taxon>
        <taxon>Monogenea</taxon>
        <taxon>Polyopisthocotylea</taxon>
        <taxon>Polystomatidea</taxon>
        <taxon>Polystomatidae</taxon>
        <taxon>Protopolystoma</taxon>
    </lineage>
</organism>
<evidence type="ECO:0000256" key="3">
    <source>
        <dbReference type="ARBA" id="ARBA00022475"/>
    </source>
</evidence>
<evidence type="ECO:0000256" key="1">
    <source>
        <dbReference type="ARBA" id="ARBA00004651"/>
    </source>
</evidence>